<dbReference type="VEuPathDB" id="MicrosporidiaDB:M970_070760"/>
<organism evidence="2">
    <name type="scientific">Encephalitozoon cuniculi</name>
    <name type="common">Microsporidian parasite</name>
    <dbReference type="NCBI Taxonomy" id="6035"/>
    <lineage>
        <taxon>Eukaryota</taxon>
        <taxon>Fungi</taxon>
        <taxon>Fungi incertae sedis</taxon>
        <taxon>Microsporidia</taxon>
        <taxon>Unikaryonidae</taxon>
        <taxon>Encephalitozoon</taxon>
    </lineage>
</organism>
<dbReference type="VEuPathDB" id="MicrosporidiaDB:AEWD_070770"/>
<keyword evidence="1" id="KW-0472">Membrane</keyword>
<dbReference type="VEuPathDB" id="MicrosporidiaDB:AEWR_070760"/>
<keyword evidence="1" id="KW-0812">Transmembrane</keyword>
<evidence type="ECO:0000256" key="1">
    <source>
        <dbReference type="SAM" id="Phobius"/>
    </source>
</evidence>
<feature type="transmembrane region" description="Helical" evidence="1">
    <location>
        <begin position="282"/>
        <end position="302"/>
    </location>
</feature>
<dbReference type="VEuPathDB" id="MicrosporidiaDB:ECU07_0810"/>
<protein>
    <submittedName>
        <fullName evidence="2">Uncharacterized protein</fullName>
    </submittedName>
</protein>
<reference evidence="2" key="1">
    <citation type="journal article" date="2013" name="Eukaryot. Cell">
        <title>Extremely Reduced Levels of Heterozygosity in the Vertebrate Pathogen Encephalitozoon cuniculi.</title>
        <authorList>
            <person name="Selman M."/>
            <person name="Sak B."/>
            <person name="Kvac M."/>
            <person name="Farinelli L."/>
            <person name="Weiss L.M."/>
            <person name="Corradi N."/>
        </authorList>
    </citation>
    <scope>NUCLEOTIDE SEQUENCE</scope>
</reference>
<dbReference type="OMA" id="EMATPSY"/>
<dbReference type="AlphaFoldDB" id="M1K4G4"/>
<dbReference type="EMBL" id="KC513610">
    <property type="protein sequence ID" value="AGE95823.1"/>
    <property type="molecule type" value="Genomic_DNA"/>
</dbReference>
<keyword evidence="1" id="KW-1133">Transmembrane helix</keyword>
<proteinExistence type="predicted"/>
<accession>M1K4G4</accession>
<feature type="transmembrane region" description="Helical" evidence="1">
    <location>
        <begin position="250"/>
        <end position="270"/>
    </location>
</feature>
<sequence>MSDTSNQCSTQAPGLDLVLYKQKNTGTQEMILDSLFKHFGSIKKYQSLVKAALVLAPLFTFRIKRQNDVSTNEPVQHYLDRNISITTSSDGRPFFDNNRFVLNSLPPRLTLRIQGCPEQKENYHPVISTLRSMDIRNINVVIDLNPPDEKCIYLFEIDLRFEDKTCMLIHPLKNHQPNSDFLLVAGEFFPCKMVFDPMDIFLTNIPSNRLYILLRNTPRGLKTFMSFVRSISFVRTHPYGSYFYIPTNGAYIDVIMFMPLVLSVLAYYTLDWVCVPHSVSTTRIFLGALLYSFFPVSFLFFIRRNESLCLAPIFMVLNPKVGLGYIGICYLRMVCDVLAIAKSIRKPSTWT</sequence>
<name>M1K4G4_ENCCN</name>
<dbReference type="VEuPathDB" id="MicrosporidiaDB:AEWQ_070770"/>
<gene>
    <name evidence="2" type="ORF">ECU07_0810</name>
</gene>
<evidence type="ECO:0000313" key="2">
    <source>
        <dbReference type="EMBL" id="AGE95823.1"/>
    </source>
</evidence>